<accession>A0A5C8KJQ7</accession>
<feature type="domain" description="LysM" evidence="1">
    <location>
        <begin position="8"/>
        <end position="52"/>
    </location>
</feature>
<dbReference type="PANTHER" id="PTHR33734">
    <property type="entry name" value="LYSM DOMAIN-CONTAINING GPI-ANCHORED PROTEIN 2"/>
    <property type="match status" value="1"/>
</dbReference>
<dbReference type="RefSeq" id="WP_147892021.1">
    <property type="nucleotide sequence ID" value="NZ_VRTS01000007.1"/>
</dbReference>
<dbReference type="InterPro" id="IPR036779">
    <property type="entry name" value="LysM_dom_sf"/>
</dbReference>
<dbReference type="SUPFAM" id="SSF54106">
    <property type="entry name" value="LysM domain"/>
    <property type="match status" value="1"/>
</dbReference>
<keyword evidence="3" id="KW-1185">Reference proteome</keyword>
<dbReference type="PANTHER" id="PTHR33734:SF22">
    <property type="entry name" value="MEMBRANE-BOUND LYTIC MUREIN TRANSGLYCOSYLASE D"/>
    <property type="match status" value="1"/>
</dbReference>
<sequence>MSVATKPSQYVVAAGDTLGAIARRFGYSVDELVVANEIPDPDRIAVGQMLQLPLEEKGELGRAEEGGTQGSLRILFVDKLLRAISGLEFVLESNRGVILEGITNADGLSESVSELRVGEELSLLVKRARGGFKKVISTTFGGGERILTAYSPALLVKSRTEAHEGIPGNDRSAEGHPLIRIDAGEVALDFLDFDSGERIEESDYEVAASLLGCEVAAIKAVAQAETGAMGSFFQLRGWDSVPAILYERHYFHRLTSGAFDASHPDISDRRAGAGGTWSDQYRKLLRAYALSEEAALKSASWTKFQIMGANHVAAGFESVREMVRAASVSEKFHLRMFVSFISSDAVLQRSLVGKDWLAFARRYNGPAQRGYDLRMRENYENFRRNGARND</sequence>
<dbReference type="InterPro" id="IPR018392">
    <property type="entry name" value="LysM"/>
</dbReference>
<dbReference type="EMBL" id="VRTS01000007">
    <property type="protein sequence ID" value="TXK60978.1"/>
    <property type="molecule type" value="Genomic_DNA"/>
</dbReference>
<dbReference type="SMART" id="SM00257">
    <property type="entry name" value="LysM"/>
    <property type="match status" value="1"/>
</dbReference>
<dbReference type="Pfam" id="PF11860">
    <property type="entry name" value="Muramidase"/>
    <property type="match status" value="1"/>
</dbReference>
<evidence type="ECO:0000313" key="3">
    <source>
        <dbReference type="Proteomes" id="UP000321248"/>
    </source>
</evidence>
<gene>
    <name evidence="2" type="ORF">FU658_10380</name>
</gene>
<name>A0A5C8KJQ7_9GAMM</name>
<dbReference type="Pfam" id="PF01476">
    <property type="entry name" value="LysM"/>
    <property type="match status" value="1"/>
</dbReference>
<dbReference type="PROSITE" id="PS51782">
    <property type="entry name" value="LYSM"/>
    <property type="match status" value="1"/>
</dbReference>
<dbReference type="InterPro" id="IPR024408">
    <property type="entry name" value="Muramidase"/>
</dbReference>
<dbReference type="Gene3D" id="3.10.350.10">
    <property type="entry name" value="LysM domain"/>
    <property type="match status" value="1"/>
</dbReference>
<dbReference type="CDD" id="cd00118">
    <property type="entry name" value="LysM"/>
    <property type="match status" value="1"/>
</dbReference>
<evidence type="ECO:0000313" key="2">
    <source>
        <dbReference type="EMBL" id="TXK60978.1"/>
    </source>
</evidence>
<proteinExistence type="predicted"/>
<dbReference type="AlphaFoldDB" id="A0A5C8KJQ7"/>
<comment type="caution">
    <text evidence="2">The sequence shown here is derived from an EMBL/GenBank/DDBJ whole genome shotgun (WGS) entry which is preliminary data.</text>
</comment>
<reference evidence="2 3" key="1">
    <citation type="submission" date="2019-08" db="EMBL/GenBank/DDBJ databases">
        <authorList>
            <person name="Karlyshev A.V."/>
        </authorList>
    </citation>
    <scope>NUCLEOTIDE SEQUENCE [LARGE SCALE GENOMIC DNA]</scope>
    <source>
        <strain evidence="2 3">Alg18-2.2</strain>
    </source>
</reference>
<dbReference type="Proteomes" id="UP000321248">
    <property type="component" value="Unassembled WGS sequence"/>
</dbReference>
<organism evidence="2 3">
    <name type="scientific">Alkalisalibacterium limincola</name>
    <dbReference type="NCBI Taxonomy" id="2699169"/>
    <lineage>
        <taxon>Bacteria</taxon>
        <taxon>Pseudomonadati</taxon>
        <taxon>Pseudomonadota</taxon>
        <taxon>Gammaproteobacteria</taxon>
        <taxon>Lysobacterales</taxon>
        <taxon>Lysobacteraceae</taxon>
        <taxon>Alkalisalibacterium</taxon>
    </lineage>
</organism>
<evidence type="ECO:0000259" key="1">
    <source>
        <dbReference type="PROSITE" id="PS51782"/>
    </source>
</evidence>
<dbReference type="OrthoDB" id="1491023at2"/>
<protein>
    <submittedName>
        <fullName evidence="2">DUF3380 domain-containing protein</fullName>
    </submittedName>
</protein>